<organism evidence="2 3">
    <name type="scientific">Gimesia panareensis</name>
    <dbReference type="NCBI Taxonomy" id="2527978"/>
    <lineage>
        <taxon>Bacteria</taxon>
        <taxon>Pseudomonadati</taxon>
        <taxon>Planctomycetota</taxon>
        <taxon>Planctomycetia</taxon>
        <taxon>Planctomycetales</taxon>
        <taxon>Planctomycetaceae</taxon>
        <taxon>Gimesia</taxon>
    </lineage>
</organism>
<dbReference type="EMBL" id="CP036317">
    <property type="protein sequence ID" value="QDV20464.1"/>
    <property type="molecule type" value="Genomic_DNA"/>
</dbReference>
<reference evidence="2 3" key="1">
    <citation type="submission" date="2019-02" db="EMBL/GenBank/DDBJ databases">
        <title>Deep-cultivation of Planctomycetes and their phenomic and genomic characterization uncovers novel biology.</title>
        <authorList>
            <person name="Wiegand S."/>
            <person name="Jogler M."/>
            <person name="Boedeker C."/>
            <person name="Pinto D."/>
            <person name="Vollmers J."/>
            <person name="Rivas-Marin E."/>
            <person name="Kohn T."/>
            <person name="Peeters S.H."/>
            <person name="Heuer A."/>
            <person name="Rast P."/>
            <person name="Oberbeckmann S."/>
            <person name="Bunk B."/>
            <person name="Jeske O."/>
            <person name="Meyerdierks A."/>
            <person name="Storesund J.E."/>
            <person name="Kallscheuer N."/>
            <person name="Luecker S."/>
            <person name="Lage O.M."/>
            <person name="Pohl T."/>
            <person name="Merkel B.J."/>
            <person name="Hornburger P."/>
            <person name="Mueller R.-W."/>
            <person name="Bruemmer F."/>
            <person name="Labrenz M."/>
            <person name="Spormann A.M."/>
            <person name="Op den Camp H."/>
            <person name="Overmann J."/>
            <person name="Amann R."/>
            <person name="Jetten M.S.M."/>
            <person name="Mascher T."/>
            <person name="Medema M.H."/>
            <person name="Devos D.P."/>
            <person name="Kaster A.-K."/>
            <person name="Ovreas L."/>
            <person name="Rohde M."/>
            <person name="Galperin M.Y."/>
            <person name="Jogler C."/>
        </authorList>
    </citation>
    <scope>NUCLEOTIDE SEQUENCE [LARGE SCALE GENOMIC DNA]</scope>
    <source>
        <strain evidence="2 3">Pan153</strain>
    </source>
</reference>
<gene>
    <name evidence="2" type="ORF">Pan153_51390</name>
</gene>
<proteinExistence type="predicted"/>
<evidence type="ECO:0000256" key="1">
    <source>
        <dbReference type="SAM" id="SignalP"/>
    </source>
</evidence>
<feature type="signal peptide" evidence="1">
    <location>
        <begin position="1"/>
        <end position="24"/>
    </location>
</feature>
<evidence type="ECO:0000313" key="3">
    <source>
        <dbReference type="Proteomes" id="UP000320839"/>
    </source>
</evidence>
<accession>A0A518FVU8</accession>
<sequence precursor="true">MWTTGSLYTRILICLAALTVPLQGLPAATCSCCSGHNLSDSDCCSSEGLATSCCTDSHDEASSACHCGSDCHCGETHSSKIPLTPAPIQKTPSEQLVEGEGVTLSLTLITQVRARNSVNCISVSERATDRCAVLCCFTL</sequence>
<evidence type="ECO:0000313" key="2">
    <source>
        <dbReference type="EMBL" id="QDV20464.1"/>
    </source>
</evidence>
<keyword evidence="1" id="KW-0732">Signal</keyword>
<dbReference type="AlphaFoldDB" id="A0A518FVU8"/>
<name>A0A518FVU8_9PLAN</name>
<protein>
    <submittedName>
        <fullName evidence="2">Uncharacterized protein</fullName>
    </submittedName>
</protein>
<feature type="chain" id="PRO_5022240287" evidence="1">
    <location>
        <begin position="25"/>
        <end position="139"/>
    </location>
</feature>
<dbReference type="Proteomes" id="UP000320839">
    <property type="component" value="Chromosome"/>
</dbReference>